<evidence type="ECO:0000313" key="3">
    <source>
        <dbReference type="Proteomes" id="UP000260823"/>
    </source>
</evidence>
<keyword evidence="1" id="KW-0472">Membrane</keyword>
<dbReference type="AlphaFoldDB" id="A0A3E2NVV4"/>
<proteinExistence type="predicted"/>
<keyword evidence="1" id="KW-1133">Transmembrane helix</keyword>
<evidence type="ECO:0000256" key="1">
    <source>
        <dbReference type="SAM" id="Phobius"/>
    </source>
</evidence>
<reference evidence="2 3" key="1">
    <citation type="submission" date="2018-08" db="EMBL/GenBank/DDBJ databases">
        <title>Mucilaginibacter terrae sp. nov., isolated from manganese diggings.</title>
        <authorList>
            <person name="Huang Y."/>
            <person name="Zhou Z."/>
        </authorList>
    </citation>
    <scope>NUCLEOTIDE SEQUENCE [LARGE SCALE GENOMIC DNA]</scope>
    <source>
        <strain evidence="2 3">ZH6</strain>
    </source>
</reference>
<sequence length="65" mass="7564">MQVKSGHSFTRELLDWKINNFLLGGLSLLISRLELLGNMLIFFKIFVINALKVIHPFELKHLNQN</sequence>
<comment type="caution">
    <text evidence="2">The sequence shown here is derived from an EMBL/GenBank/DDBJ whole genome shotgun (WGS) entry which is preliminary data.</text>
</comment>
<name>A0A3E2NVV4_9SPHI</name>
<evidence type="ECO:0000313" key="2">
    <source>
        <dbReference type="EMBL" id="RFZ85087.1"/>
    </source>
</evidence>
<dbReference type="EMBL" id="QWDE01000001">
    <property type="protein sequence ID" value="RFZ85087.1"/>
    <property type="molecule type" value="Genomic_DNA"/>
</dbReference>
<gene>
    <name evidence="2" type="ORF">DYU05_05655</name>
</gene>
<feature type="transmembrane region" description="Helical" evidence="1">
    <location>
        <begin position="21"/>
        <end position="47"/>
    </location>
</feature>
<keyword evidence="1" id="KW-0812">Transmembrane</keyword>
<organism evidence="2 3">
    <name type="scientific">Mucilaginibacter terrenus</name>
    <dbReference type="NCBI Taxonomy" id="2482727"/>
    <lineage>
        <taxon>Bacteria</taxon>
        <taxon>Pseudomonadati</taxon>
        <taxon>Bacteroidota</taxon>
        <taxon>Sphingobacteriia</taxon>
        <taxon>Sphingobacteriales</taxon>
        <taxon>Sphingobacteriaceae</taxon>
        <taxon>Mucilaginibacter</taxon>
    </lineage>
</organism>
<accession>A0A3E2NVV4</accession>
<keyword evidence="3" id="KW-1185">Reference proteome</keyword>
<dbReference type="Proteomes" id="UP000260823">
    <property type="component" value="Unassembled WGS sequence"/>
</dbReference>
<protein>
    <submittedName>
        <fullName evidence="2">Uncharacterized protein</fullName>
    </submittedName>
</protein>